<name>A0ABT0YLM9_9BURK</name>
<sequence length="191" mass="20813">MKTFRSLTRSLALAALCAACIGVQAQTLTKRKPGLWEVQQTHQSGQVAGQKMPSQAEMQAMMAQMPPAQRAQMEKIMREQGVGLTDKPNVTRYCLSKEMAERDPTAQAPDPNMKCEHEVAPVSSSEAKFAFTCTGPQGGVKGEGRGWDITPEGYRTSMTMQGTVNGQPMSMKMEQAAKWLGADCKGIKPMK</sequence>
<keyword evidence="1" id="KW-0732">Signal</keyword>
<dbReference type="RefSeq" id="WP_251777346.1">
    <property type="nucleotide sequence ID" value="NZ_JAMKFE010000003.1"/>
</dbReference>
<evidence type="ECO:0000313" key="3">
    <source>
        <dbReference type="Proteomes" id="UP001165541"/>
    </source>
</evidence>
<dbReference type="InterPro" id="IPR022061">
    <property type="entry name" value="DUF3617"/>
</dbReference>
<gene>
    <name evidence="2" type="ORF">M8A51_06315</name>
</gene>
<accession>A0ABT0YLM9</accession>
<feature type="chain" id="PRO_5046741535" evidence="1">
    <location>
        <begin position="26"/>
        <end position="191"/>
    </location>
</feature>
<evidence type="ECO:0000313" key="2">
    <source>
        <dbReference type="EMBL" id="MCM5679142.1"/>
    </source>
</evidence>
<evidence type="ECO:0000256" key="1">
    <source>
        <dbReference type="SAM" id="SignalP"/>
    </source>
</evidence>
<proteinExistence type="predicted"/>
<reference evidence="2" key="1">
    <citation type="submission" date="2022-05" db="EMBL/GenBank/DDBJ databases">
        <title>Schlegelella sp. nov., isolated from mangrove soil.</title>
        <authorList>
            <person name="Liu Y."/>
            <person name="Ge X."/>
            <person name="Liu W."/>
        </authorList>
    </citation>
    <scope>NUCLEOTIDE SEQUENCE</scope>
    <source>
        <strain evidence="2">S2-27</strain>
    </source>
</reference>
<dbReference type="EMBL" id="JAMKFE010000003">
    <property type="protein sequence ID" value="MCM5679142.1"/>
    <property type="molecule type" value="Genomic_DNA"/>
</dbReference>
<protein>
    <submittedName>
        <fullName evidence="2">DUF3617 domain-containing protein</fullName>
    </submittedName>
</protein>
<feature type="signal peptide" evidence="1">
    <location>
        <begin position="1"/>
        <end position="25"/>
    </location>
</feature>
<comment type="caution">
    <text evidence="2">The sequence shown here is derived from an EMBL/GenBank/DDBJ whole genome shotgun (WGS) entry which is preliminary data.</text>
</comment>
<keyword evidence="3" id="KW-1185">Reference proteome</keyword>
<dbReference type="Proteomes" id="UP001165541">
    <property type="component" value="Unassembled WGS sequence"/>
</dbReference>
<organism evidence="2 3">
    <name type="scientific">Caldimonas mangrovi</name>
    <dbReference type="NCBI Taxonomy" id="2944811"/>
    <lineage>
        <taxon>Bacteria</taxon>
        <taxon>Pseudomonadati</taxon>
        <taxon>Pseudomonadota</taxon>
        <taxon>Betaproteobacteria</taxon>
        <taxon>Burkholderiales</taxon>
        <taxon>Sphaerotilaceae</taxon>
        <taxon>Caldimonas</taxon>
    </lineage>
</organism>
<dbReference type="Pfam" id="PF12276">
    <property type="entry name" value="DUF3617"/>
    <property type="match status" value="1"/>
</dbReference>